<keyword evidence="1" id="KW-0285">Flavoprotein</keyword>
<evidence type="ECO:0000256" key="1">
    <source>
        <dbReference type="ARBA" id="ARBA00022630"/>
    </source>
</evidence>
<dbReference type="InterPro" id="IPR004136">
    <property type="entry name" value="NMO"/>
</dbReference>
<dbReference type="PROSITE" id="PS00912">
    <property type="entry name" value="DHODEHASE_2"/>
    <property type="match status" value="1"/>
</dbReference>
<dbReference type="GO" id="GO:0016491">
    <property type="term" value="F:oxidoreductase activity"/>
    <property type="evidence" value="ECO:0007669"/>
    <property type="project" value="UniProtKB-KW"/>
</dbReference>
<evidence type="ECO:0000313" key="4">
    <source>
        <dbReference type="EMBL" id="MFC3766865.1"/>
    </source>
</evidence>
<dbReference type="Gene3D" id="3.20.20.70">
    <property type="entry name" value="Aldolase class I"/>
    <property type="match status" value="1"/>
</dbReference>
<evidence type="ECO:0000256" key="2">
    <source>
        <dbReference type="ARBA" id="ARBA00022643"/>
    </source>
</evidence>
<dbReference type="InterPro" id="IPR001295">
    <property type="entry name" value="Dihydroorotate_DH_CS"/>
</dbReference>
<evidence type="ECO:0000256" key="3">
    <source>
        <dbReference type="ARBA" id="ARBA00023002"/>
    </source>
</evidence>
<reference evidence="5" key="1">
    <citation type="journal article" date="2019" name="Int. J. Syst. Evol. Microbiol.">
        <title>The Global Catalogue of Microorganisms (GCM) 10K type strain sequencing project: providing services to taxonomists for standard genome sequencing and annotation.</title>
        <authorList>
            <consortium name="The Broad Institute Genomics Platform"/>
            <consortium name="The Broad Institute Genome Sequencing Center for Infectious Disease"/>
            <person name="Wu L."/>
            <person name="Ma J."/>
        </authorList>
    </citation>
    <scope>NUCLEOTIDE SEQUENCE [LARGE SCALE GENOMIC DNA]</scope>
    <source>
        <strain evidence="5">CGMCC 4.7241</strain>
    </source>
</reference>
<accession>A0ABV7YNA5</accession>
<keyword evidence="3 4" id="KW-0560">Oxidoreductase</keyword>
<dbReference type="SUPFAM" id="SSF51412">
    <property type="entry name" value="Inosine monophosphate dehydrogenase (IMPDH)"/>
    <property type="match status" value="1"/>
</dbReference>
<dbReference type="PANTHER" id="PTHR32332:SF31">
    <property type="entry name" value="2-NITROPROPANE DIOXYGENASE FAMILY, PUTATIVE (AFU_ORTHOLOGUE AFUA_2G09850)-RELATED"/>
    <property type="match status" value="1"/>
</dbReference>
<sequence length="317" mass="33485">MLTTELSRRLGMTVPIFGAPMAGAMHGELAGAISRAGGLGLVGVGNKADEAFVRREAAIASDHGNRAFGIGLQLWAVDNQPGVVEAVAEAKPHVVSLSFGSAAKYREIFHSTTIAKQVNTIEDVKQAEDEGVDIIVAQGTDAGGHTGYQGTLPLLQAVLEHTTKPVVAAGGIGTGKGVAAVLAAGAQAAWIGTRFLGAIEAANTPAARKRVLDATGQDTVLTRVFDRALGLDWPHRYPGRALANDTSDQWHGREDDLDDEIRQRVREAQQNEDYDRAVVYAGQAAAFVTRQQSAKEIVDVLATEAERCLRAAAELCD</sequence>
<dbReference type="CDD" id="cd04730">
    <property type="entry name" value="NPD_like"/>
    <property type="match status" value="1"/>
</dbReference>
<keyword evidence="5" id="KW-1185">Reference proteome</keyword>
<dbReference type="Proteomes" id="UP001595699">
    <property type="component" value="Unassembled WGS sequence"/>
</dbReference>
<keyword evidence="2" id="KW-0288">FMN</keyword>
<dbReference type="EMBL" id="JBHRZH010000062">
    <property type="protein sequence ID" value="MFC3766865.1"/>
    <property type="molecule type" value="Genomic_DNA"/>
</dbReference>
<dbReference type="PANTHER" id="PTHR32332">
    <property type="entry name" value="2-NITROPROPANE DIOXYGENASE"/>
    <property type="match status" value="1"/>
</dbReference>
<proteinExistence type="predicted"/>
<name>A0ABV7YNA5_9ACTN</name>
<dbReference type="Pfam" id="PF03060">
    <property type="entry name" value="NMO"/>
    <property type="match status" value="1"/>
</dbReference>
<organism evidence="4 5">
    <name type="scientific">Tenggerimyces flavus</name>
    <dbReference type="NCBI Taxonomy" id="1708749"/>
    <lineage>
        <taxon>Bacteria</taxon>
        <taxon>Bacillati</taxon>
        <taxon>Actinomycetota</taxon>
        <taxon>Actinomycetes</taxon>
        <taxon>Propionibacteriales</taxon>
        <taxon>Nocardioidaceae</taxon>
        <taxon>Tenggerimyces</taxon>
    </lineage>
</organism>
<evidence type="ECO:0000313" key="5">
    <source>
        <dbReference type="Proteomes" id="UP001595699"/>
    </source>
</evidence>
<gene>
    <name evidence="4" type="ORF">ACFOUW_38980</name>
</gene>
<protein>
    <submittedName>
        <fullName evidence="4">NAD(P)H-dependent flavin oxidoreductase</fullName>
        <ecNumber evidence="4">1.13.12.-</ecNumber>
    </submittedName>
</protein>
<dbReference type="EC" id="1.13.12.-" evidence="4"/>
<dbReference type="InterPro" id="IPR013785">
    <property type="entry name" value="Aldolase_TIM"/>
</dbReference>
<comment type="caution">
    <text evidence="4">The sequence shown here is derived from an EMBL/GenBank/DDBJ whole genome shotgun (WGS) entry which is preliminary data.</text>
</comment>
<dbReference type="RefSeq" id="WP_205116023.1">
    <property type="nucleotide sequence ID" value="NZ_JAFBCM010000001.1"/>
</dbReference>